<dbReference type="Proteomes" id="UP000316621">
    <property type="component" value="Chromosome 9"/>
</dbReference>
<name>A0A4Y7L2Z2_PAPSO</name>
<evidence type="ECO:0000313" key="2">
    <source>
        <dbReference type="Proteomes" id="UP000316621"/>
    </source>
</evidence>
<evidence type="ECO:0000313" key="1">
    <source>
        <dbReference type="EMBL" id="RZC78609.1"/>
    </source>
</evidence>
<dbReference type="AlphaFoldDB" id="A0A4Y7L2Z2"/>
<sequence>MHAMIFSKPLKVSSGAELTSPKPSSCILLVSQGHTSIDVDSSEYTMLSLVLVSPGEPIHGQVANRANNYAKRCVPRTRYCSLVLANFKNIFLRGTCTLVMLSCFLGSPRPPVLVGVRLHGFDWARKDCCFLD</sequence>
<protein>
    <submittedName>
        <fullName evidence="1">Uncharacterized protein</fullName>
    </submittedName>
</protein>
<keyword evidence="2" id="KW-1185">Reference proteome</keyword>
<reference evidence="1 2" key="1">
    <citation type="journal article" date="2018" name="Science">
        <title>The opium poppy genome and morphinan production.</title>
        <authorList>
            <person name="Guo L."/>
            <person name="Winzer T."/>
            <person name="Yang X."/>
            <person name="Li Y."/>
            <person name="Ning Z."/>
            <person name="He Z."/>
            <person name="Teodor R."/>
            <person name="Lu Y."/>
            <person name="Bowser T.A."/>
            <person name="Graham I.A."/>
            <person name="Ye K."/>
        </authorList>
    </citation>
    <scope>NUCLEOTIDE SEQUENCE [LARGE SCALE GENOMIC DNA]</scope>
    <source>
        <strain evidence="2">cv. HN1</strain>
        <tissue evidence="1">Leaves</tissue>
    </source>
</reference>
<organism evidence="1 2">
    <name type="scientific">Papaver somniferum</name>
    <name type="common">Opium poppy</name>
    <dbReference type="NCBI Taxonomy" id="3469"/>
    <lineage>
        <taxon>Eukaryota</taxon>
        <taxon>Viridiplantae</taxon>
        <taxon>Streptophyta</taxon>
        <taxon>Embryophyta</taxon>
        <taxon>Tracheophyta</taxon>
        <taxon>Spermatophyta</taxon>
        <taxon>Magnoliopsida</taxon>
        <taxon>Ranunculales</taxon>
        <taxon>Papaveraceae</taxon>
        <taxon>Papaveroideae</taxon>
        <taxon>Papaver</taxon>
    </lineage>
</organism>
<gene>
    <name evidence="1" type="ORF">C5167_002790</name>
</gene>
<dbReference type="EMBL" id="CM010723">
    <property type="protein sequence ID" value="RZC78609.1"/>
    <property type="molecule type" value="Genomic_DNA"/>
</dbReference>
<accession>A0A4Y7L2Z2</accession>
<dbReference type="Gramene" id="RZC78609">
    <property type="protein sequence ID" value="RZC78609"/>
    <property type="gene ID" value="C5167_002790"/>
</dbReference>
<proteinExistence type="predicted"/>